<dbReference type="Pfam" id="PF07596">
    <property type="entry name" value="SBP_bac_10"/>
    <property type="match status" value="1"/>
</dbReference>
<dbReference type="InterPro" id="IPR011453">
    <property type="entry name" value="DUF1559"/>
</dbReference>
<evidence type="ECO:0000313" key="4">
    <source>
        <dbReference type="Proteomes" id="UP001238163"/>
    </source>
</evidence>
<dbReference type="InterPro" id="IPR045584">
    <property type="entry name" value="Pilin-like"/>
</dbReference>
<dbReference type="RefSeq" id="WP_307265130.1">
    <property type="nucleotide sequence ID" value="NZ_JAUSVL010000001.1"/>
</dbReference>
<dbReference type="InterPro" id="IPR012902">
    <property type="entry name" value="N_methyl_site"/>
</dbReference>
<sequence length="251" mass="27542">MKTKFIFFTLIELLVVIAIIAILAAMLLPALAKARAKARDISCLSNHKQVSLLLIQYCDDNNDMFPKYAGMMNSGSSCWNGSGRWQDGLFALLSGQTMANQIHWKTSGLSDKNKSLSRPQDVFSCPSQDNLPWNSGSGTYGFMGHYLINGYISNYEGAQQGWYSALATLSRTQVTAPSQKMAIIDGDAKNRNDTGPYCESVSQMYTNGAPMRHGNYAGVNVSFIDGHAEALALRQIPYNLNSTGGNPFWVK</sequence>
<evidence type="ECO:0000259" key="2">
    <source>
        <dbReference type="Pfam" id="PF07596"/>
    </source>
</evidence>
<evidence type="ECO:0000313" key="3">
    <source>
        <dbReference type="EMBL" id="MDQ0291806.1"/>
    </source>
</evidence>
<reference evidence="3" key="1">
    <citation type="submission" date="2023-07" db="EMBL/GenBank/DDBJ databases">
        <title>Genomic Encyclopedia of Type Strains, Phase IV (KMG-IV): sequencing the most valuable type-strain genomes for metagenomic binning, comparative biology and taxonomic classification.</title>
        <authorList>
            <person name="Goeker M."/>
        </authorList>
    </citation>
    <scope>NUCLEOTIDE SEQUENCE</scope>
    <source>
        <strain evidence="3">DSM 24202</strain>
    </source>
</reference>
<proteinExistence type="predicted"/>
<accession>A0AAE4AQQ1</accession>
<feature type="transmembrane region" description="Helical" evidence="1">
    <location>
        <begin position="6"/>
        <end position="32"/>
    </location>
</feature>
<feature type="domain" description="DUF1559" evidence="2">
    <location>
        <begin position="33"/>
        <end position="154"/>
    </location>
</feature>
<keyword evidence="4" id="KW-1185">Reference proteome</keyword>
<gene>
    <name evidence="3" type="ORF">J3R75_003913</name>
</gene>
<organism evidence="3 4">
    <name type="scientific">Oligosphaera ethanolica</name>
    <dbReference type="NCBI Taxonomy" id="760260"/>
    <lineage>
        <taxon>Bacteria</taxon>
        <taxon>Pseudomonadati</taxon>
        <taxon>Lentisphaerota</taxon>
        <taxon>Oligosphaeria</taxon>
        <taxon>Oligosphaerales</taxon>
        <taxon>Oligosphaeraceae</taxon>
        <taxon>Oligosphaera</taxon>
    </lineage>
</organism>
<dbReference type="PANTHER" id="PTHR30093">
    <property type="entry name" value="GENERAL SECRETION PATHWAY PROTEIN G"/>
    <property type="match status" value="1"/>
</dbReference>
<dbReference type="EMBL" id="JAUSVL010000001">
    <property type="protein sequence ID" value="MDQ0291806.1"/>
    <property type="molecule type" value="Genomic_DNA"/>
</dbReference>
<dbReference type="NCBIfam" id="TIGR02532">
    <property type="entry name" value="IV_pilin_GFxxxE"/>
    <property type="match status" value="1"/>
</dbReference>
<dbReference type="Gene3D" id="3.30.700.10">
    <property type="entry name" value="Glycoprotein, Type 4 Pilin"/>
    <property type="match status" value="1"/>
</dbReference>
<evidence type="ECO:0000256" key="1">
    <source>
        <dbReference type="SAM" id="Phobius"/>
    </source>
</evidence>
<dbReference type="AlphaFoldDB" id="A0AAE4AQQ1"/>
<keyword evidence="1" id="KW-0812">Transmembrane</keyword>
<keyword evidence="1" id="KW-0472">Membrane</keyword>
<dbReference type="Proteomes" id="UP001238163">
    <property type="component" value="Unassembled WGS sequence"/>
</dbReference>
<name>A0AAE4AQQ1_9BACT</name>
<comment type="caution">
    <text evidence="3">The sequence shown here is derived from an EMBL/GenBank/DDBJ whole genome shotgun (WGS) entry which is preliminary data.</text>
</comment>
<protein>
    <submittedName>
        <fullName evidence="3">Prepilin-type N-terminal cleavage/methylation domain-containing protein/prepilin-type processing-associated H-X9-DG protein</fullName>
    </submittedName>
</protein>
<dbReference type="SUPFAM" id="SSF54523">
    <property type="entry name" value="Pili subunits"/>
    <property type="match status" value="1"/>
</dbReference>
<keyword evidence="1" id="KW-1133">Transmembrane helix</keyword>